<sequence>MKTLTFETVLKTIKEYFLMALGMMLYSFGWIGCIMPVKGTGGGAAGLSLVLCHALEQVGIDIQIGTMVFFLNAVLLLIAGFIIGWNFGVKTIFCVVVISLGMNFWQSVLPEGDFLHLERILAVILGGILAGIGIALCFAQGGSTGGTDIVAMIINKYRTVSYGKILIFSDFVIIGSSLLVGFHIDTVIYGYVMTAVVGYTVDMIMAGNQQSSQVLIVTHDYEKMADAIAQNVHRGVTLLDSQGWYTKERSKVVMVVCRKRETATILKFVKTIDPDAFMSVGSVMGVYGKGFQAISKP</sequence>
<dbReference type="GO" id="GO:0005886">
    <property type="term" value="C:plasma membrane"/>
    <property type="evidence" value="ECO:0007669"/>
    <property type="project" value="UniProtKB-SubCell"/>
</dbReference>
<evidence type="ECO:0000256" key="5">
    <source>
        <dbReference type="ARBA" id="ARBA00023136"/>
    </source>
</evidence>
<dbReference type="PROSITE" id="PS51257">
    <property type="entry name" value="PROKAR_LIPOPROTEIN"/>
    <property type="match status" value="1"/>
</dbReference>
<dbReference type="EMBL" id="BK032514">
    <property type="protein sequence ID" value="DAF45175.1"/>
    <property type="molecule type" value="Genomic_DNA"/>
</dbReference>
<dbReference type="InterPro" id="IPR051461">
    <property type="entry name" value="UPF0750_membrane"/>
</dbReference>
<keyword evidence="4 6" id="KW-1133">Transmembrane helix</keyword>
<evidence type="ECO:0000256" key="1">
    <source>
        <dbReference type="ARBA" id="ARBA00004651"/>
    </source>
</evidence>
<evidence type="ECO:0000256" key="4">
    <source>
        <dbReference type="ARBA" id="ARBA00022989"/>
    </source>
</evidence>
<feature type="transmembrane region" description="Helical" evidence="6">
    <location>
        <begin position="188"/>
        <end position="206"/>
    </location>
</feature>
<dbReference type="PIRSF" id="PIRSF006483">
    <property type="entry name" value="Membrane_protein_YitT"/>
    <property type="match status" value="1"/>
</dbReference>
<evidence type="ECO:0000259" key="7">
    <source>
        <dbReference type="Pfam" id="PF10035"/>
    </source>
</evidence>
<feature type="transmembrane region" description="Helical" evidence="6">
    <location>
        <begin position="64"/>
        <end position="85"/>
    </location>
</feature>
<dbReference type="Gene3D" id="3.30.70.120">
    <property type="match status" value="1"/>
</dbReference>
<feature type="transmembrane region" description="Helical" evidence="6">
    <location>
        <begin position="16"/>
        <end position="37"/>
    </location>
</feature>
<evidence type="ECO:0000256" key="2">
    <source>
        <dbReference type="ARBA" id="ARBA00022475"/>
    </source>
</evidence>
<dbReference type="InterPro" id="IPR003740">
    <property type="entry name" value="YitT"/>
</dbReference>
<dbReference type="InterPro" id="IPR019264">
    <property type="entry name" value="DUF2179"/>
</dbReference>
<dbReference type="PANTHER" id="PTHR33545">
    <property type="entry name" value="UPF0750 MEMBRANE PROTEIN YITT-RELATED"/>
    <property type="match status" value="1"/>
</dbReference>
<keyword evidence="2" id="KW-1003">Cell membrane</keyword>
<reference evidence="8" key="1">
    <citation type="journal article" date="2021" name="Proc. Natl. Acad. Sci. U.S.A.">
        <title>A Catalog of Tens of Thousands of Viruses from Human Metagenomes Reveals Hidden Associations with Chronic Diseases.</title>
        <authorList>
            <person name="Tisza M.J."/>
            <person name="Buck C.B."/>
        </authorList>
    </citation>
    <scope>NUCLEOTIDE SEQUENCE</scope>
    <source>
        <strain evidence="8">CtBLh2</strain>
    </source>
</reference>
<comment type="subcellular location">
    <subcellularLocation>
        <location evidence="1">Cell membrane</location>
        <topology evidence="1">Multi-pass membrane protein</topology>
    </subcellularLocation>
</comment>
<organism evidence="8">
    <name type="scientific">Siphoviridae sp. ctBLh2</name>
    <dbReference type="NCBI Taxonomy" id="2827803"/>
    <lineage>
        <taxon>Viruses</taxon>
        <taxon>Duplodnaviria</taxon>
        <taxon>Heunggongvirae</taxon>
        <taxon>Uroviricota</taxon>
        <taxon>Caudoviricetes</taxon>
    </lineage>
</organism>
<feature type="transmembrane region" description="Helical" evidence="6">
    <location>
        <begin position="160"/>
        <end position="182"/>
    </location>
</feature>
<evidence type="ECO:0000313" key="8">
    <source>
        <dbReference type="EMBL" id="DAF45175.1"/>
    </source>
</evidence>
<protein>
    <recommendedName>
        <fullName evidence="7">DUF2179 domain-containing protein</fullName>
    </recommendedName>
</protein>
<feature type="domain" description="DUF2179" evidence="7">
    <location>
        <begin position="234"/>
        <end position="288"/>
    </location>
</feature>
<dbReference type="Pfam" id="PF10035">
    <property type="entry name" value="DUF2179"/>
    <property type="match status" value="1"/>
</dbReference>
<dbReference type="InterPro" id="IPR015867">
    <property type="entry name" value="N-reg_PII/ATP_PRibTrfase_C"/>
</dbReference>
<evidence type="ECO:0000256" key="3">
    <source>
        <dbReference type="ARBA" id="ARBA00022692"/>
    </source>
</evidence>
<name>A0A8S5S394_9CAUD</name>
<feature type="transmembrane region" description="Helical" evidence="6">
    <location>
        <begin position="120"/>
        <end position="139"/>
    </location>
</feature>
<accession>A0A8S5S394</accession>
<proteinExistence type="predicted"/>
<dbReference type="CDD" id="cd16380">
    <property type="entry name" value="YitT_C"/>
    <property type="match status" value="1"/>
</dbReference>
<keyword evidence="3 6" id="KW-0812">Transmembrane</keyword>
<dbReference type="PANTHER" id="PTHR33545:SF5">
    <property type="entry name" value="UPF0750 MEMBRANE PROTEIN YITT"/>
    <property type="match status" value="1"/>
</dbReference>
<dbReference type="Pfam" id="PF02588">
    <property type="entry name" value="YitT_membrane"/>
    <property type="match status" value="1"/>
</dbReference>
<evidence type="ECO:0000256" key="6">
    <source>
        <dbReference type="SAM" id="Phobius"/>
    </source>
</evidence>
<keyword evidence="5 6" id="KW-0472">Membrane</keyword>
<feature type="transmembrane region" description="Helical" evidence="6">
    <location>
        <begin position="92"/>
        <end position="108"/>
    </location>
</feature>